<dbReference type="NCBIfam" id="TIGR03904">
    <property type="entry name" value="SAM_YgiQ"/>
    <property type="match status" value="1"/>
</dbReference>
<evidence type="ECO:0000256" key="4">
    <source>
        <dbReference type="ARBA" id="ARBA00023004"/>
    </source>
</evidence>
<feature type="binding site" evidence="6">
    <location>
        <position position="392"/>
    </location>
    <ligand>
        <name>[4Fe-4S] cluster</name>
        <dbReference type="ChEBI" id="CHEBI:49883"/>
        <note>4Fe-4S-S-AdoMet</note>
    </ligand>
</feature>
<feature type="compositionally biased region" description="Low complexity" evidence="7">
    <location>
        <begin position="702"/>
        <end position="718"/>
    </location>
</feature>
<dbReference type="InterPro" id="IPR020612">
    <property type="entry name" value="Methylthiotransferase_CS"/>
</dbReference>
<feature type="binding site" evidence="6">
    <location>
        <position position="389"/>
    </location>
    <ligand>
        <name>[4Fe-4S] cluster</name>
        <dbReference type="ChEBI" id="CHEBI:49883"/>
        <note>4Fe-4S-S-AdoMet</note>
    </ligand>
</feature>
<dbReference type="GO" id="GO:0051539">
    <property type="term" value="F:4 iron, 4 sulfur cluster binding"/>
    <property type="evidence" value="ECO:0007669"/>
    <property type="project" value="UniProtKB-KW"/>
</dbReference>
<dbReference type="AlphaFoldDB" id="A0AA37X0V4"/>
<proteinExistence type="inferred from homology"/>
<feature type="compositionally biased region" description="Basic residues" evidence="7">
    <location>
        <begin position="719"/>
        <end position="731"/>
    </location>
</feature>
<sequence length="731" mass="81929">MQAATNIFDYPKYCHASESTAPFLPMSKKEMAQLGWDACDIILVTGDAYVDHPSFGMGVIGRMLESQGYRVGIIAQPNWHSKHDFMKLGKPKLFFGVTAGNMDSMINRYTADRKIRHDDAYTPNNEGGKRPDRAVTVYTQRCKEAFKEVPVILGGIEASLRRIAHYDYWQDKVRRSVIFDAKGDILVYGNAERPLVEVAARLAAGEPIASITSVRGTAIISKQPLTEWGGMDSRKLDQLKRIDPIPNPYGADDVGCQNLSGPSDVKIFDNETAKPVTVQPAKPKPWEKQYILLPSFERVKDDKYLYAHASRVMHQETNPGCARALFQPHGDRGVWVNPPAIPLTTEEMDWVFDLNYARVPHPSYGKAKIPAYDMIKTSINIMRGCFGGCSFCSITEHEGRIIQNRSKQSIVREIEQIRDKVPGFTGVISDLGGPTANMYRLGCDSEKAESTCRRYSCVFPSICGHLKTDHKHTIDLYRQARAVPGIKKILIASGVRYDLAIEDPEYVKELVEHHVGGYLKIAPEHTESNPLQMMMKPGMGSYHKFKSMFDKYSKAAGKKQYVIPYFISAHPGTEDMDMVNLALWLKSEKFKLDQVQNFYPSPMANATTMYHAELNPLTKVKHGSDEVIVAKKGRQRRLHKALLRYHDPEGWPLIREALFNMGRKDLIGTGPQHLVPPAGRSSHKHASNKSYRAATKHTGVHAGKAIAKGKPSKSAKSSNAKRFKSKRSKPL</sequence>
<dbReference type="InterPro" id="IPR022946">
    <property type="entry name" value="UPF0313"/>
</dbReference>
<evidence type="ECO:0000256" key="7">
    <source>
        <dbReference type="SAM" id="MobiDB-lite"/>
    </source>
</evidence>
<keyword evidence="1 6" id="KW-0004">4Fe-4S</keyword>
<dbReference type="EMBL" id="BSPO01000014">
    <property type="protein sequence ID" value="GLS84906.1"/>
    <property type="molecule type" value="Genomic_DNA"/>
</dbReference>
<organism evidence="9 10">
    <name type="scientific">Paraferrimonas haliotis</name>
    <dbReference type="NCBI Taxonomy" id="2013866"/>
    <lineage>
        <taxon>Bacteria</taxon>
        <taxon>Pseudomonadati</taxon>
        <taxon>Pseudomonadota</taxon>
        <taxon>Gammaproteobacteria</taxon>
        <taxon>Alteromonadales</taxon>
        <taxon>Ferrimonadaceae</taxon>
        <taxon>Paraferrimonas</taxon>
    </lineage>
</organism>
<dbReference type="InterPro" id="IPR058240">
    <property type="entry name" value="rSAM_sf"/>
</dbReference>
<dbReference type="PANTHER" id="PTHR32331:SF0">
    <property type="entry name" value="UPF0313 PROTEIN YGIQ"/>
    <property type="match status" value="1"/>
</dbReference>
<keyword evidence="10" id="KW-1185">Reference proteome</keyword>
<dbReference type="Pfam" id="PF11842">
    <property type="entry name" value="DUF3362"/>
    <property type="match status" value="1"/>
</dbReference>
<dbReference type="Gene3D" id="3.80.30.20">
    <property type="entry name" value="tm_1862 like domain"/>
    <property type="match status" value="1"/>
</dbReference>
<comment type="cofactor">
    <cofactor evidence="6">
        <name>[4Fe-4S] cluster</name>
        <dbReference type="ChEBI" id="CHEBI:49883"/>
    </cofactor>
    <text evidence="6">Binds 1 [4Fe-4S] cluster. The cluster is coordinated with 3 cysteines and an exchangeable S-adenosyl-L-methionine.</text>
</comment>
<dbReference type="InterPro" id="IPR023404">
    <property type="entry name" value="rSAM_horseshoe"/>
</dbReference>
<feature type="domain" description="Radical SAM core" evidence="8">
    <location>
        <begin position="371"/>
        <end position="649"/>
    </location>
</feature>
<evidence type="ECO:0000256" key="3">
    <source>
        <dbReference type="ARBA" id="ARBA00022723"/>
    </source>
</evidence>
<feature type="region of interest" description="Disordered" evidence="7">
    <location>
        <begin position="670"/>
        <end position="731"/>
    </location>
</feature>
<evidence type="ECO:0000256" key="2">
    <source>
        <dbReference type="ARBA" id="ARBA00022691"/>
    </source>
</evidence>
<feature type="binding site" evidence="6">
    <location>
        <position position="385"/>
    </location>
    <ligand>
        <name>[4Fe-4S] cluster</name>
        <dbReference type="ChEBI" id="CHEBI:49883"/>
        <note>4Fe-4S-S-AdoMet</note>
    </ligand>
</feature>
<dbReference type="PROSITE" id="PS51918">
    <property type="entry name" value="RADICAL_SAM"/>
    <property type="match status" value="1"/>
</dbReference>
<gene>
    <name evidence="9" type="ORF">GCM10007894_28830</name>
</gene>
<comment type="similarity">
    <text evidence="6">Belongs to the UPF0313 family.</text>
</comment>
<protein>
    <submittedName>
        <fullName evidence="9">UPF0313 protein</fullName>
    </submittedName>
</protein>
<name>A0AA37X0V4_9GAMM</name>
<dbReference type="SFLD" id="SFLDG01069">
    <property type="entry name" value="UPF0313"/>
    <property type="match status" value="1"/>
</dbReference>
<dbReference type="Pfam" id="PF08497">
    <property type="entry name" value="Radical_SAM_N"/>
    <property type="match status" value="1"/>
</dbReference>
<dbReference type="GO" id="GO:0005506">
    <property type="term" value="F:iron ion binding"/>
    <property type="evidence" value="ECO:0007669"/>
    <property type="project" value="UniProtKB-UniRule"/>
</dbReference>
<keyword evidence="3 6" id="KW-0479">Metal-binding</keyword>
<keyword evidence="2 6" id="KW-0949">S-adenosyl-L-methionine</keyword>
<dbReference type="Pfam" id="PF04055">
    <property type="entry name" value="Radical_SAM"/>
    <property type="match status" value="1"/>
</dbReference>
<evidence type="ECO:0000256" key="1">
    <source>
        <dbReference type="ARBA" id="ARBA00022485"/>
    </source>
</evidence>
<evidence type="ECO:0000313" key="10">
    <source>
        <dbReference type="Proteomes" id="UP001157439"/>
    </source>
</evidence>
<dbReference type="InterPro" id="IPR007197">
    <property type="entry name" value="rSAM"/>
</dbReference>
<evidence type="ECO:0000256" key="6">
    <source>
        <dbReference type="HAMAP-Rule" id="MF_01251"/>
    </source>
</evidence>
<keyword evidence="5 6" id="KW-0411">Iron-sulfur</keyword>
<comment type="caution">
    <text evidence="9">The sequence shown here is derived from an EMBL/GenBank/DDBJ whole genome shotgun (WGS) entry which is preliminary data.</text>
</comment>
<dbReference type="SUPFAM" id="SSF102114">
    <property type="entry name" value="Radical SAM enzymes"/>
    <property type="match status" value="1"/>
</dbReference>
<dbReference type="InterPro" id="IPR006638">
    <property type="entry name" value="Elp3/MiaA/NifB-like_rSAM"/>
</dbReference>
<evidence type="ECO:0000313" key="9">
    <source>
        <dbReference type="EMBL" id="GLS84906.1"/>
    </source>
</evidence>
<reference evidence="9 10" key="1">
    <citation type="journal article" date="2014" name="Int. J. Syst. Evol. Microbiol.">
        <title>Complete genome sequence of Corynebacterium casei LMG S-19264T (=DSM 44701T), isolated from a smear-ripened cheese.</title>
        <authorList>
            <consortium name="US DOE Joint Genome Institute (JGI-PGF)"/>
            <person name="Walter F."/>
            <person name="Albersmeier A."/>
            <person name="Kalinowski J."/>
            <person name="Ruckert C."/>
        </authorList>
    </citation>
    <scope>NUCLEOTIDE SEQUENCE [LARGE SCALE GENOMIC DNA]</scope>
    <source>
        <strain evidence="9 10">NBRC 112785</strain>
    </source>
</reference>
<evidence type="ECO:0000256" key="5">
    <source>
        <dbReference type="ARBA" id="ARBA00023014"/>
    </source>
</evidence>
<dbReference type="InterPro" id="IPR024560">
    <property type="entry name" value="UPF0313_C"/>
</dbReference>
<dbReference type="InterPro" id="IPR013704">
    <property type="entry name" value="UPF0313_N"/>
</dbReference>
<dbReference type="PROSITE" id="PS01278">
    <property type="entry name" value="MTTASE_RADICAL"/>
    <property type="match status" value="1"/>
</dbReference>
<dbReference type="GO" id="GO:0003824">
    <property type="term" value="F:catalytic activity"/>
    <property type="evidence" value="ECO:0007669"/>
    <property type="project" value="InterPro"/>
</dbReference>
<evidence type="ECO:0000259" key="8">
    <source>
        <dbReference type="PROSITE" id="PS51918"/>
    </source>
</evidence>
<dbReference type="SFLD" id="SFLDS00029">
    <property type="entry name" value="Radical_SAM"/>
    <property type="match status" value="1"/>
</dbReference>
<keyword evidence="4 6" id="KW-0408">Iron</keyword>
<dbReference type="Proteomes" id="UP001157439">
    <property type="component" value="Unassembled WGS sequence"/>
</dbReference>
<dbReference type="SMART" id="SM00729">
    <property type="entry name" value="Elp3"/>
    <property type="match status" value="1"/>
</dbReference>
<dbReference type="HAMAP" id="MF_01251">
    <property type="entry name" value="UPF0313"/>
    <property type="match status" value="1"/>
</dbReference>
<accession>A0AA37X0V4</accession>
<dbReference type="PANTHER" id="PTHR32331">
    <property type="entry name" value="UPF0313 PROTEIN YGIQ"/>
    <property type="match status" value="1"/>
</dbReference>